<accession>A0A2P2N1L6</accession>
<dbReference type="AlphaFoldDB" id="A0A2P2N1L6"/>
<evidence type="ECO:0000313" key="2">
    <source>
        <dbReference type="EMBL" id="MBX36331.1"/>
    </source>
</evidence>
<feature type="compositionally biased region" description="Polar residues" evidence="1">
    <location>
        <begin position="1"/>
        <end position="14"/>
    </location>
</feature>
<evidence type="ECO:0000256" key="1">
    <source>
        <dbReference type="SAM" id="MobiDB-lite"/>
    </source>
</evidence>
<dbReference type="EMBL" id="GGEC01055847">
    <property type="protein sequence ID" value="MBX36331.1"/>
    <property type="molecule type" value="Transcribed_RNA"/>
</dbReference>
<sequence>MVASHNLTTKNSHGFHNFRTGKLQPNIKFSKIGNQFRTMI</sequence>
<reference evidence="2" key="1">
    <citation type="submission" date="2018-02" db="EMBL/GenBank/DDBJ databases">
        <title>Rhizophora mucronata_Transcriptome.</title>
        <authorList>
            <person name="Meera S.P."/>
            <person name="Sreeshan A."/>
            <person name="Augustine A."/>
        </authorList>
    </citation>
    <scope>NUCLEOTIDE SEQUENCE</scope>
    <source>
        <tissue evidence="2">Leaf</tissue>
    </source>
</reference>
<feature type="region of interest" description="Disordered" evidence="1">
    <location>
        <begin position="1"/>
        <end position="20"/>
    </location>
</feature>
<organism evidence="2">
    <name type="scientific">Rhizophora mucronata</name>
    <name type="common">Asiatic mangrove</name>
    <dbReference type="NCBI Taxonomy" id="61149"/>
    <lineage>
        <taxon>Eukaryota</taxon>
        <taxon>Viridiplantae</taxon>
        <taxon>Streptophyta</taxon>
        <taxon>Embryophyta</taxon>
        <taxon>Tracheophyta</taxon>
        <taxon>Spermatophyta</taxon>
        <taxon>Magnoliopsida</taxon>
        <taxon>eudicotyledons</taxon>
        <taxon>Gunneridae</taxon>
        <taxon>Pentapetalae</taxon>
        <taxon>rosids</taxon>
        <taxon>fabids</taxon>
        <taxon>Malpighiales</taxon>
        <taxon>Rhizophoraceae</taxon>
        <taxon>Rhizophora</taxon>
    </lineage>
</organism>
<name>A0A2P2N1L6_RHIMU</name>
<protein>
    <submittedName>
        <fullName evidence="2">Uncharacterized protein</fullName>
    </submittedName>
</protein>
<proteinExistence type="predicted"/>